<feature type="domain" description="SPIN-DOC-like zinc-finger" evidence="2">
    <location>
        <begin position="359"/>
        <end position="414"/>
    </location>
</feature>
<dbReference type="Proteomes" id="UP001292079">
    <property type="component" value="Unassembled WGS sequence"/>
</dbReference>
<sequence length="1121" mass="127775">MSVDKSRLLENNGTEIKMSTNHDVYKLPSALSNQSINFKAQNNKKCWSTMNNREETWSSSCNQCIRSNENSKYMTGHFTPCSSNANALCQFTTFQNQTNSLPNKYYSNDINIIQSLRKNNTPNINKYISPNTDPLDYSIHSLMNNFSDSEFTLNKSNHRIRSNYMEASVNQDIQDNIHSSHISRSVTEPIGCLTNTENNNGRLLKRKYSRNPSNFPKKYTGKYLKTEIKTNSDFSHPTIHVSDKITANNITSFVTNQLPSTNMSDSTYSPSETTYKRLNSIPRKKIKIDKDLQENIREVTNSSTMITTDYSNSKVNEDENTVSTSSVDNKSIIKKTSDTRAAYKYLTWREKDRRRRFREEWKHLWLVIPHGLYEVMCLVCHKVMTQRKVDTIKRHTVRRHVELIGMSDSEREKLFNQLINQYSMFGAANHNFSVDASSKLHQKSNSLHHTNSTTNFKGISNMHDTGACLFGQITSVKSVNNTDMENNDLKNETSKLRYMSIKNHQQLNCKPFQTTNMTSRCSRSLSSDKYRNLPEQTQSGRIIVNFKDSPTNIPTNWDDASIFSKKSPSLQVSLTDALSDSRNKLHLTQSENRFHMATLNSKSMIPSPISITSPFSPFPTTIPIPKCFSCTKSSESEDLHSFLKSRASMNFQFSSSRVPTSSVSSLVTFQNSDKLPTSMKPISSLYKNSNMDYYIARTEFDNKNNNVDITTIHSHQSSSMEVQTVMSDYHNRLKPKSGSTLNTGTILENDKLVSIIENMKLPQRQQFPSLNIYEDSYYKSVDFGTSSASSVPGVPGSLPFTMGSSITGLLNQETGDAISLKTLESKLNSLRNNKISTHVSNSQLSNNSVNSNMLIDEKAGFISRKSEEFTDSPTSNYHIQSDEQVLYPLDIKSGSKNKSNSDCKQFTISSLLSIESFSSEKDTSLTTCREELFPDTQKRDKLSQRCNYSDYSIQRDCHQENQKFKQLPIPCVLCDFQSPNTYTDEINKDFTPNITSEDILFKHNNGSFDVSPTRQFDKSRERQSAFTNPTRLPDVSIVPKNRIPINFTPNPSIFNTNNSDAFETYTKLYYLELFRHIYDASYTHHSSQSFQTSLCPSIREENKLVSIKKHLNELENSSTND</sequence>
<proteinExistence type="predicted"/>
<name>A0AAE1Z9E6_SCHME</name>
<dbReference type="InterPro" id="IPR040647">
    <property type="entry name" value="SPIN-DOC_Znf-C2H2"/>
</dbReference>
<evidence type="ECO:0000313" key="4">
    <source>
        <dbReference type="Proteomes" id="UP001292079"/>
    </source>
</evidence>
<gene>
    <name evidence="3" type="ORF">MN116_006766</name>
</gene>
<dbReference type="Pfam" id="PF18658">
    <property type="entry name" value="zf-C2H2_12"/>
    <property type="match status" value="1"/>
</dbReference>
<evidence type="ECO:0000256" key="1">
    <source>
        <dbReference type="SAM" id="MobiDB-lite"/>
    </source>
</evidence>
<dbReference type="EMBL" id="JALJAT010000005">
    <property type="protein sequence ID" value="KAK4469189.1"/>
    <property type="molecule type" value="Genomic_DNA"/>
</dbReference>
<accession>A0AAE1Z9E6</accession>
<organism evidence="3 4">
    <name type="scientific">Schistosoma mekongi</name>
    <name type="common">Parasitic worm</name>
    <dbReference type="NCBI Taxonomy" id="38744"/>
    <lineage>
        <taxon>Eukaryota</taxon>
        <taxon>Metazoa</taxon>
        <taxon>Spiralia</taxon>
        <taxon>Lophotrochozoa</taxon>
        <taxon>Platyhelminthes</taxon>
        <taxon>Trematoda</taxon>
        <taxon>Digenea</taxon>
        <taxon>Strigeidida</taxon>
        <taxon>Schistosomatoidea</taxon>
        <taxon>Schistosomatidae</taxon>
        <taxon>Schistosoma</taxon>
    </lineage>
</organism>
<dbReference type="AlphaFoldDB" id="A0AAE1Z9E6"/>
<keyword evidence="4" id="KW-1185">Reference proteome</keyword>
<reference evidence="3" key="1">
    <citation type="submission" date="2022-04" db="EMBL/GenBank/DDBJ databases">
        <authorList>
            <person name="Xu L."/>
            <person name="Lv Z."/>
        </authorList>
    </citation>
    <scope>NUCLEOTIDE SEQUENCE</scope>
    <source>
        <strain evidence="3">LV_2022a</strain>
    </source>
</reference>
<evidence type="ECO:0000313" key="3">
    <source>
        <dbReference type="EMBL" id="KAK4469189.1"/>
    </source>
</evidence>
<protein>
    <recommendedName>
        <fullName evidence="2">SPIN-DOC-like zinc-finger domain-containing protein</fullName>
    </recommendedName>
</protein>
<feature type="region of interest" description="Disordered" evidence="1">
    <location>
        <begin position="1012"/>
        <end position="1031"/>
    </location>
</feature>
<comment type="caution">
    <text evidence="3">The sequence shown here is derived from an EMBL/GenBank/DDBJ whole genome shotgun (WGS) entry which is preliminary data.</text>
</comment>
<evidence type="ECO:0000259" key="2">
    <source>
        <dbReference type="Pfam" id="PF18658"/>
    </source>
</evidence>
<reference evidence="3" key="2">
    <citation type="journal article" date="2023" name="Infect Dis Poverty">
        <title>Chromosome-scale genome of the human blood fluke Schistosoma mekongi and its implications for public health.</title>
        <authorList>
            <person name="Zhou M."/>
            <person name="Xu L."/>
            <person name="Xu D."/>
            <person name="Chen W."/>
            <person name="Khan J."/>
            <person name="Hu Y."/>
            <person name="Huang H."/>
            <person name="Wei H."/>
            <person name="Zhang Y."/>
            <person name="Chusongsang P."/>
            <person name="Tanasarnprasert K."/>
            <person name="Hu X."/>
            <person name="Limpanont Y."/>
            <person name="Lv Z."/>
        </authorList>
    </citation>
    <scope>NUCLEOTIDE SEQUENCE</scope>
    <source>
        <strain evidence="3">LV_2022a</strain>
    </source>
</reference>